<dbReference type="Proteomes" id="UP000266861">
    <property type="component" value="Unassembled WGS sequence"/>
</dbReference>
<dbReference type="AlphaFoldDB" id="A0A397JLF8"/>
<dbReference type="STRING" id="1348612.A0A397JLF8"/>
<dbReference type="CDD" id="cd00570">
    <property type="entry name" value="GST_N_family"/>
    <property type="match status" value="1"/>
</dbReference>
<dbReference type="SUPFAM" id="SSF52833">
    <property type="entry name" value="Thioredoxin-like"/>
    <property type="match status" value="1"/>
</dbReference>
<dbReference type="Pfam" id="PF13417">
    <property type="entry name" value="GST_N_3"/>
    <property type="match status" value="1"/>
</dbReference>
<dbReference type="InterPro" id="IPR036282">
    <property type="entry name" value="Glutathione-S-Trfase_C_sf"/>
</dbReference>
<evidence type="ECO:0000313" key="2">
    <source>
        <dbReference type="EMBL" id="RHZ89199.1"/>
    </source>
</evidence>
<organism evidence="2 3">
    <name type="scientific">Diversispora epigaea</name>
    <dbReference type="NCBI Taxonomy" id="1348612"/>
    <lineage>
        <taxon>Eukaryota</taxon>
        <taxon>Fungi</taxon>
        <taxon>Fungi incertae sedis</taxon>
        <taxon>Mucoromycota</taxon>
        <taxon>Glomeromycotina</taxon>
        <taxon>Glomeromycetes</taxon>
        <taxon>Diversisporales</taxon>
        <taxon>Diversisporaceae</taxon>
        <taxon>Diversispora</taxon>
    </lineage>
</organism>
<accession>A0A397JLF8</accession>
<sequence>MTEQPSLILHHYAGSPFSKKIIWALNIKKLSWKSVIVPSVVPRPLLKQLVHGYRRIPVLQIGSDIFVDTSMILEELERRFPEPSLFPKRKGSDKSDIGLAKSIIFWTDRHFFPVVLRSSYVSIDPSTPKIFTSKEFLEDRSVLLGYKINLEKLLPTRPQILDEIRSHFELTELQLNDDREWFLDTVTPGIADIHVGAQLFFLNITKSANDIANPEKYPKTYKWFQRFGKYIGENQLPPIKITGEEALNIAKRYKPVTARIAQLEDKSDFFRKIGDRVKIEPDDYGRIPTIGVIVSLGSSHVAIIPDDVDKTGIKVAIWFPRIGYKITLVDDNNNNNNNKSKL</sequence>
<evidence type="ECO:0000259" key="1">
    <source>
        <dbReference type="PROSITE" id="PS50404"/>
    </source>
</evidence>
<reference evidence="2 3" key="1">
    <citation type="submission" date="2018-08" db="EMBL/GenBank/DDBJ databases">
        <title>Genome and evolution of the arbuscular mycorrhizal fungus Diversispora epigaea (formerly Glomus versiforme) and its bacterial endosymbionts.</title>
        <authorList>
            <person name="Sun X."/>
            <person name="Fei Z."/>
            <person name="Harrison M."/>
        </authorList>
    </citation>
    <scope>NUCLEOTIDE SEQUENCE [LARGE SCALE GENOMIC DNA]</scope>
    <source>
        <strain evidence="2 3">IT104</strain>
    </source>
</reference>
<gene>
    <name evidence="2" type="ORF">Glove_18g47</name>
</gene>
<dbReference type="Gene3D" id="3.40.30.110">
    <property type="match status" value="2"/>
</dbReference>
<keyword evidence="3" id="KW-1185">Reference proteome</keyword>
<dbReference type="EMBL" id="PQFF01000016">
    <property type="protein sequence ID" value="RHZ89199.1"/>
    <property type="molecule type" value="Genomic_DNA"/>
</dbReference>
<comment type="caution">
    <text evidence="2">The sequence shown here is derived from an EMBL/GenBank/DDBJ whole genome shotgun (WGS) entry which is preliminary data.</text>
</comment>
<protein>
    <recommendedName>
        <fullName evidence="1">GST N-terminal domain-containing protein</fullName>
    </recommendedName>
</protein>
<dbReference type="Pfam" id="PF25907">
    <property type="entry name" value="DUF7962"/>
    <property type="match status" value="1"/>
</dbReference>
<dbReference type="InterPro" id="IPR036249">
    <property type="entry name" value="Thioredoxin-like_sf"/>
</dbReference>
<feature type="domain" description="GST N-terminal" evidence="1">
    <location>
        <begin position="5"/>
        <end position="84"/>
    </location>
</feature>
<dbReference type="InterPro" id="IPR004045">
    <property type="entry name" value="Glutathione_S-Trfase_N"/>
</dbReference>
<name>A0A397JLF8_9GLOM</name>
<dbReference type="PROSITE" id="PS50404">
    <property type="entry name" value="GST_NTER"/>
    <property type="match status" value="1"/>
</dbReference>
<proteinExistence type="predicted"/>
<evidence type="ECO:0000313" key="3">
    <source>
        <dbReference type="Proteomes" id="UP000266861"/>
    </source>
</evidence>
<dbReference type="InterPro" id="IPR058268">
    <property type="entry name" value="DUF7962"/>
</dbReference>
<dbReference type="OrthoDB" id="2388723at2759"/>
<dbReference type="SUPFAM" id="SSF47616">
    <property type="entry name" value="GST C-terminal domain-like"/>
    <property type="match status" value="1"/>
</dbReference>
<dbReference type="CDD" id="cd00299">
    <property type="entry name" value="GST_C_family"/>
    <property type="match status" value="1"/>
</dbReference>